<dbReference type="PANTHER" id="PTHR46411">
    <property type="entry name" value="FAMILY ATPASE, PUTATIVE-RELATED"/>
    <property type="match status" value="1"/>
</dbReference>
<dbReference type="PANTHER" id="PTHR46411:SF3">
    <property type="entry name" value="AAA+ ATPASE DOMAIN-CONTAINING PROTEIN"/>
    <property type="match status" value="1"/>
</dbReference>
<dbReference type="InterPro" id="IPR003593">
    <property type="entry name" value="AAA+_ATPase"/>
</dbReference>
<dbReference type="GO" id="GO:0016887">
    <property type="term" value="F:ATP hydrolysis activity"/>
    <property type="evidence" value="ECO:0007669"/>
    <property type="project" value="InterPro"/>
</dbReference>
<gene>
    <name evidence="3" type="ORF">BT96DRAFT_978103</name>
</gene>
<dbReference type="GO" id="GO:0005524">
    <property type="term" value="F:ATP binding"/>
    <property type="evidence" value="ECO:0007669"/>
    <property type="project" value="InterPro"/>
</dbReference>
<dbReference type="OrthoDB" id="10042665at2759"/>
<dbReference type="Pfam" id="PF00004">
    <property type="entry name" value="AAA"/>
    <property type="match status" value="1"/>
</dbReference>
<evidence type="ECO:0000256" key="1">
    <source>
        <dbReference type="SAM" id="MobiDB-lite"/>
    </source>
</evidence>
<keyword evidence="3" id="KW-0378">Hydrolase</keyword>
<dbReference type="Proteomes" id="UP000799118">
    <property type="component" value="Unassembled WGS sequence"/>
</dbReference>
<dbReference type="SUPFAM" id="SSF52540">
    <property type="entry name" value="P-loop containing nucleoside triphosphate hydrolases"/>
    <property type="match status" value="1"/>
</dbReference>
<evidence type="ECO:0000313" key="3">
    <source>
        <dbReference type="EMBL" id="KAE9395163.1"/>
    </source>
</evidence>
<name>A0A6A4HBT4_9AGAR</name>
<sequence>MCGDNGIEITCAVLGYECFIRLRASFSPISTALFWQNLIPYPSFITQSTNPQIPCHRLIVKKNKTTVEERLKLLEDRLAALEPTQKIQVDEEIQKDSVPKDETSKAATKPTSRARVVINKWDSKTDTRKDYDLDDLAESTSNPKAEHDYAFLLRKLITGDQDDSELEIVGTELRSLLQTLFPQDPYHMFLGDTIALSSPFEPLVLNWDLLEDVSRQPGRAQDDQIARNDLKLLLDTIKEGSDTRLDEYFKIRESLKASKSITYDTLWTIFPIGCLVYRSPSQLATELQQPLQGLTGIGIDLAIDEFSGAKPITSLPVHPLDAIENPEVLKKNLWERGELFRKYCTISKERHMYKYEWKAILDKDGFRGISNEPDYEYDSDSEGMSLKLRNQRPESVSGEVMVDFESYYKHGLSTAQMGFHTISEETSECKCSSCTNNMNLQDLYRSRYDGKKGGSDENWELEQTMLCPPRVLGYVLREKQWVQLAVHKIEEISHKGEADAFWGTLRLAGEDGGKETKEMLHALIKSHGLSEGRIDDLVAEKGKGLVILLYGPPGVGKTSTAQTIATAARKPLFSIGVADVGTNAGLVESNLEKVFDLATTWRAVLLIDEADVFLQSRARGQMGPTTERNALVSVFLRVLEYFQGILILTTNQISQFDVAVQSRIHIAIRYEGLDKAQTVAIFKGFLNQYKAKGLVQPDDFERIMVWVERDLSRRKFDGRQIRNVVTSAMGLACADEKRRVPGITIDDLQNVINYMIAFKTDLDYQMRQYEEAQSGVRNPYT</sequence>
<dbReference type="InterPro" id="IPR027417">
    <property type="entry name" value="P-loop_NTPase"/>
</dbReference>
<dbReference type="Gene3D" id="3.40.50.300">
    <property type="entry name" value="P-loop containing nucleotide triphosphate hydrolases"/>
    <property type="match status" value="1"/>
</dbReference>
<dbReference type="SMART" id="SM00382">
    <property type="entry name" value="AAA"/>
    <property type="match status" value="1"/>
</dbReference>
<accession>A0A6A4HBT4</accession>
<dbReference type="InterPro" id="IPR003959">
    <property type="entry name" value="ATPase_AAA_core"/>
</dbReference>
<evidence type="ECO:0000259" key="2">
    <source>
        <dbReference type="SMART" id="SM00382"/>
    </source>
</evidence>
<dbReference type="AlphaFoldDB" id="A0A6A4HBT4"/>
<feature type="domain" description="AAA+ ATPase" evidence="2">
    <location>
        <begin position="543"/>
        <end position="671"/>
    </location>
</feature>
<reference evidence="3" key="1">
    <citation type="journal article" date="2019" name="Environ. Microbiol.">
        <title>Fungal ecological strategies reflected in gene transcription - a case study of two litter decomposers.</title>
        <authorList>
            <person name="Barbi F."/>
            <person name="Kohler A."/>
            <person name="Barry K."/>
            <person name="Baskaran P."/>
            <person name="Daum C."/>
            <person name="Fauchery L."/>
            <person name="Ihrmark K."/>
            <person name="Kuo A."/>
            <person name="LaButti K."/>
            <person name="Lipzen A."/>
            <person name="Morin E."/>
            <person name="Grigoriev I.V."/>
            <person name="Henrissat B."/>
            <person name="Lindahl B."/>
            <person name="Martin F."/>
        </authorList>
    </citation>
    <scope>NUCLEOTIDE SEQUENCE</scope>
    <source>
        <strain evidence="3">JB14</strain>
    </source>
</reference>
<dbReference type="EMBL" id="ML769536">
    <property type="protein sequence ID" value="KAE9395163.1"/>
    <property type="molecule type" value="Genomic_DNA"/>
</dbReference>
<keyword evidence="4" id="KW-1185">Reference proteome</keyword>
<dbReference type="CDD" id="cd19481">
    <property type="entry name" value="RecA-like_protease"/>
    <property type="match status" value="1"/>
</dbReference>
<evidence type="ECO:0000313" key="4">
    <source>
        <dbReference type="Proteomes" id="UP000799118"/>
    </source>
</evidence>
<organism evidence="3 4">
    <name type="scientific">Gymnopus androsaceus JB14</name>
    <dbReference type="NCBI Taxonomy" id="1447944"/>
    <lineage>
        <taxon>Eukaryota</taxon>
        <taxon>Fungi</taxon>
        <taxon>Dikarya</taxon>
        <taxon>Basidiomycota</taxon>
        <taxon>Agaricomycotina</taxon>
        <taxon>Agaricomycetes</taxon>
        <taxon>Agaricomycetidae</taxon>
        <taxon>Agaricales</taxon>
        <taxon>Marasmiineae</taxon>
        <taxon>Omphalotaceae</taxon>
        <taxon>Gymnopus</taxon>
    </lineage>
</organism>
<protein>
    <submittedName>
        <fullName evidence="3">P-loop containing nucleoside triphosphate hydrolase protein</fullName>
    </submittedName>
</protein>
<feature type="region of interest" description="Disordered" evidence="1">
    <location>
        <begin position="90"/>
        <end position="111"/>
    </location>
</feature>
<proteinExistence type="predicted"/>
<feature type="compositionally biased region" description="Basic and acidic residues" evidence="1">
    <location>
        <begin position="90"/>
        <end position="104"/>
    </location>
</feature>